<dbReference type="PANTHER" id="PTHR11655:SF14">
    <property type="entry name" value="LARGE RIBOSOMAL SUBUNIT PROTEIN UL6M"/>
    <property type="match status" value="1"/>
</dbReference>
<dbReference type="Proteomes" id="UP000001505">
    <property type="component" value="Chromosome"/>
</dbReference>
<dbReference type="GO" id="GO:0022625">
    <property type="term" value="C:cytosolic large ribosomal subunit"/>
    <property type="evidence" value="ECO:0007669"/>
    <property type="project" value="UniProtKB-UniRule"/>
</dbReference>
<dbReference type="SUPFAM" id="SSF56053">
    <property type="entry name" value="Ribosomal protein L6"/>
    <property type="match status" value="2"/>
</dbReference>
<dbReference type="Pfam" id="PF00347">
    <property type="entry name" value="Ribosomal_L6"/>
    <property type="match status" value="2"/>
</dbReference>
<keyword evidence="2 4" id="KW-0689">Ribosomal protein</keyword>
<dbReference type="RefSeq" id="WP_013182545.1">
    <property type="nucleotide sequence ID" value="NC_014225.1"/>
</dbReference>
<evidence type="ECO:0000313" key="8">
    <source>
        <dbReference type="EMBL" id="ADI38837.1"/>
    </source>
</evidence>
<protein>
    <recommendedName>
        <fullName evidence="4">Large ribosomal subunit protein uL6</fullName>
    </recommendedName>
</protein>
<dbReference type="PRINTS" id="PR00059">
    <property type="entry name" value="RIBOSOMALL6"/>
</dbReference>
<dbReference type="PIRSF" id="PIRSF002162">
    <property type="entry name" value="Ribosomal_L6"/>
    <property type="match status" value="1"/>
</dbReference>
<dbReference type="AlphaFoldDB" id="D6YRZ2"/>
<dbReference type="PANTHER" id="PTHR11655">
    <property type="entry name" value="60S/50S RIBOSOMAL PROTEIN L6/L9"/>
    <property type="match status" value="1"/>
</dbReference>
<evidence type="ECO:0000259" key="7">
    <source>
        <dbReference type="Pfam" id="PF00347"/>
    </source>
</evidence>
<comment type="function">
    <text evidence="4 6">This protein binds to the 23S rRNA, and is important in its secondary structure. It is located near the subunit interface in the base of the L7/L12 stalk, and near the tRNA binding site of the peptidyltransferase center.</text>
</comment>
<keyword evidence="9" id="KW-1185">Reference proteome</keyword>
<dbReference type="HAMAP" id="MF_01365_B">
    <property type="entry name" value="Ribosomal_uL6_B"/>
    <property type="match status" value="1"/>
</dbReference>
<dbReference type="GO" id="GO:0019843">
    <property type="term" value="F:rRNA binding"/>
    <property type="evidence" value="ECO:0007669"/>
    <property type="project" value="UniProtKB-UniRule"/>
</dbReference>
<comment type="subunit">
    <text evidence="4">Part of the 50S ribosomal subunit.</text>
</comment>
<dbReference type="OrthoDB" id="9805007at2"/>
<accession>D6YRZ2</accession>
<feature type="domain" description="Large ribosomal subunit protein uL6 alpha-beta" evidence="7">
    <location>
        <begin position="11"/>
        <end position="82"/>
    </location>
</feature>
<dbReference type="NCBIfam" id="TIGR03654">
    <property type="entry name" value="L6_bact"/>
    <property type="match status" value="1"/>
</dbReference>
<keyword evidence="4 6" id="KW-0694">RNA-binding</keyword>
<evidence type="ECO:0000313" key="9">
    <source>
        <dbReference type="Proteomes" id="UP000001505"/>
    </source>
</evidence>
<comment type="similarity">
    <text evidence="1 4 5">Belongs to the universal ribosomal protein uL6 family.</text>
</comment>
<dbReference type="eggNOG" id="COG0097">
    <property type="taxonomic scope" value="Bacteria"/>
</dbReference>
<dbReference type="EMBL" id="CP001928">
    <property type="protein sequence ID" value="ADI38837.1"/>
    <property type="molecule type" value="Genomic_DNA"/>
</dbReference>
<keyword evidence="3 4" id="KW-0687">Ribonucleoprotein</keyword>
<name>D6YRZ2_WADCW</name>
<dbReference type="InterPro" id="IPR020040">
    <property type="entry name" value="Ribosomal_uL6_a/b-dom"/>
</dbReference>
<evidence type="ECO:0000256" key="3">
    <source>
        <dbReference type="ARBA" id="ARBA00023274"/>
    </source>
</evidence>
<dbReference type="STRING" id="716544.wcw_1488"/>
<reference evidence="8 9" key="1">
    <citation type="journal article" date="2010" name="PLoS ONE">
        <title>The Waddlia genome: a window into chlamydial biology.</title>
        <authorList>
            <person name="Bertelli C."/>
            <person name="Collyn F."/>
            <person name="Croxatto A."/>
            <person name="Ruckert C."/>
            <person name="Polkinghorne A."/>
            <person name="Kebbi-Beghdadi C."/>
            <person name="Goesmann A."/>
            <person name="Vaughan L."/>
            <person name="Greub G."/>
        </authorList>
    </citation>
    <scope>NUCLEOTIDE SEQUENCE [LARGE SCALE GENOMIC DNA]</scope>
    <source>
        <strain evidence="9">ATCC VR-1470 / WSU 86-1044</strain>
    </source>
</reference>
<dbReference type="InterPro" id="IPR000702">
    <property type="entry name" value="Ribosomal_uL6-like"/>
</dbReference>
<sequence>MTRKAKVPVDIPNGVEVKVDQEKISVKGPKGQLEQKIMKGINVIVEEGKVHVQLDQNAKDMKNFQGLYHALIKNMVHGASQGFEKHLEMIGVGYRAAVQGNLLNLQVGLSHPTNLTIPQGLEIKVEKNTKIIISGPDKQQIGEFASTVRSIRPPEPYQGKGIRYSGEYVRRKAGKSAAKK</sequence>
<evidence type="ECO:0000256" key="6">
    <source>
        <dbReference type="RuleBase" id="RU003870"/>
    </source>
</evidence>
<keyword evidence="4 6" id="KW-0699">rRNA-binding</keyword>
<evidence type="ECO:0000256" key="5">
    <source>
        <dbReference type="RuleBase" id="RU003869"/>
    </source>
</evidence>
<dbReference type="HOGENOM" id="CLU_065464_1_2_0"/>
<dbReference type="KEGG" id="wch:wcw_1488"/>
<dbReference type="Gene3D" id="3.90.930.12">
    <property type="entry name" value="Ribosomal protein L6, alpha-beta domain"/>
    <property type="match status" value="2"/>
</dbReference>
<proteinExistence type="inferred from homology"/>
<evidence type="ECO:0000256" key="1">
    <source>
        <dbReference type="ARBA" id="ARBA00009356"/>
    </source>
</evidence>
<gene>
    <name evidence="4 8" type="primary">rplF</name>
    <name evidence="8" type="ordered locus">wcw_1488</name>
</gene>
<feature type="domain" description="Large ribosomal subunit protein uL6 alpha-beta" evidence="7">
    <location>
        <begin position="90"/>
        <end position="164"/>
    </location>
</feature>
<dbReference type="InterPro" id="IPR019906">
    <property type="entry name" value="Ribosomal_uL6_bac-type"/>
</dbReference>
<evidence type="ECO:0000256" key="4">
    <source>
        <dbReference type="HAMAP-Rule" id="MF_01365"/>
    </source>
</evidence>
<dbReference type="FunFam" id="3.90.930.12:FF:000001">
    <property type="entry name" value="50S ribosomal protein L6"/>
    <property type="match status" value="1"/>
</dbReference>
<dbReference type="InterPro" id="IPR036789">
    <property type="entry name" value="Ribosomal_uL6-like_a/b-dom_sf"/>
</dbReference>
<dbReference type="GO" id="GO:0002181">
    <property type="term" value="P:cytoplasmic translation"/>
    <property type="evidence" value="ECO:0007669"/>
    <property type="project" value="TreeGrafter"/>
</dbReference>
<evidence type="ECO:0000256" key="2">
    <source>
        <dbReference type="ARBA" id="ARBA00022980"/>
    </source>
</evidence>
<dbReference type="GO" id="GO:0003735">
    <property type="term" value="F:structural constituent of ribosome"/>
    <property type="evidence" value="ECO:0007669"/>
    <property type="project" value="UniProtKB-UniRule"/>
</dbReference>
<organism evidence="8 9">
    <name type="scientific">Waddlia chondrophila (strain ATCC VR-1470 / WSU 86-1044)</name>
    <dbReference type="NCBI Taxonomy" id="716544"/>
    <lineage>
        <taxon>Bacteria</taxon>
        <taxon>Pseudomonadati</taxon>
        <taxon>Chlamydiota</taxon>
        <taxon>Chlamydiia</taxon>
        <taxon>Parachlamydiales</taxon>
        <taxon>Waddliaceae</taxon>
        <taxon>Waddlia</taxon>
    </lineage>
</organism>